<proteinExistence type="predicted"/>
<dbReference type="RefSeq" id="XP_046004282.1">
    <property type="nucleotide sequence ID" value="XM_046163023.1"/>
</dbReference>
<evidence type="ECO:0000313" key="2">
    <source>
        <dbReference type="Proteomes" id="UP000756346"/>
    </source>
</evidence>
<dbReference type="OrthoDB" id="272271at2759"/>
<organism evidence="1 2">
    <name type="scientific">Microdochium trichocladiopsis</name>
    <dbReference type="NCBI Taxonomy" id="1682393"/>
    <lineage>
        <taxon>Eukaryota</taxon>
        <taxon>Fungi</taxon>
        <taxon>Dikarya</taxon>
        <taxon>Ascomycota</taxon>
        <taxon>Pezizomycotina</taxon>
        <taxon>Sordariomycetes</taxon>
        <taxon>Xylariomycetidae</taxon>
        <taxon>Xylariales</taxon>
        <taxon>Microdochiaceae</taxon>
        <taxon>Microdochium</taxon>
    </lineage>
</organism>
<sequence>MVMKSAWAIFLYRHCGPDFTATIPHRLCYFMPTIARKVQKCWLSSAAADWPVHVAGKRPHTSWRPPWRIMQASWSSLWPQPHPAARAGLVSSLRPAYDALALVQRVACQHQMEISSCTDDRIFNDWSLLHAREGYDDRVSSAQHVVRPWLHDPKLRCKLPGTLRWGSERSKC</sequence>
<evidence type="ECO:0000313" key="1">
    <source>
        <dbReference type="EMBL" id="KAH7010797.1"/>
    </source>
</evidence>
<protein>
    <recommendedName>
        <fullName evidence="3">TauD/TfdA-like domain-containing protein</fullName>
    </recommendedName>
</protein>
<dbReference type="EMBL" id="JAGTJQ010000016">
    <property type="protein sequence ID" value="KAH7010797.1"/>
    <property type="molecule type" value="Genomic_DNA"/>
</dbReference>
<dbReference type="AlphaFoldDB" id="A0A9P8XQF1"/>
<evidence type="ECO:0008006" key="3">
    <source>
        <dbReference type="Google" id="ProtNLM"/>
    </source>
</evidence>
<keyword evidence="2" id="KW-1185">Reference proteome</keyword>
<dbReference type="GeneID" id="70192569"/>
<dbReference type="Proteomes" id="UP000756346">
    <property type="component" value="Unassembled WGS sequence"/>
</dbReference>
<name>A0A9P8XQF1_9PEZI</name>
<reference evidence="1" key="1">
    <citation type="journal article" date="2021" name="Nat. Commun.">
        <title>Genetic determinants of endophytism in the Arabidopsis root mycobiome.</title>
        <authorList>
            <person name="Mesny F."/>
            <person name="Miyauchi S."/>
            <person name="Thiergart T."/>
            <person name="Pickel B."/>
            <person name="Atanasova L."/>
            <person name="Karlsson M."/>
            <person name="Huettel B."/>
            <person name="Barry K.W."/>
            <person name="Haridas S."/>
            <person name="Chen C."/>
            <person name="Bauer D."/>
            <person name="Andreopoulos W."/>
            <person name="Pangilinan J."/>
            <person name="LaButti K."/>
            <person name="Riley R."/>
            <person name="Lipzen A."/>
            <person name="Clum A."/>
            <person name="Drula E."/>
            <person name="Henrissat B."/>
            <person name="Kohler A."/>
            <person name="Grigoriev I.V."/>
            <person name="Martin F.M."/>
            <person name="Hacquard S."/>
        </authorList>
    </citation>
    <scope>NUCLEOTIDE SEQUENCE</scope>
    <source>
        <strain evidence="1">MPI-CAGE-CH-0230</strain>
    </source>
</reference>
<accession>A0A9P8XQF1</accession>
<gene>
    <name evidence="1" type="ORF">B0I36DRAFT_55770</name>
</gene>
<comment type="caution">
    <text evidence="1">The sequence shown here is derived from an EMBL/GenBank/DDBJ whole genome shotgun (WGS) entry which is preliminary data.</text>
</comment>